<dbReference type="PROSITE" id="PS50181">
    <property type="entry name" value="FBOX"/>
    <property type="match status" value="1"/>
</dbReference>
<proteinExistence type="predicted"/>
<dbReference type="SUPFAM" id="SSF81383">
    <property type="entry name" value="F-box domain"/>
    <property type="match status" value="1"/>
</dbReference>
<dbReference type="EMBL" id="LUEZ02000138">
    <property type="protein sequence ID" value="RDB15881.1"/>
    <property type="molecule type" value="Genomic_DNA"/>
</dbReference>
<sequence length="491" mass="56255">MAESLTCVFHRGRGRRNLNRTPAINRLPVEILQEIFMHCRTHDRRPSRKLAPLLLCQICSRWREVALSIPRLWNRLSLDGNQYNVLRAMVTFINATALWFACVGRHCPLSYSIHIHHEATTQFPGWNFLFPLPPFIRELDLEMADDSQLTMYSGLQKDALEFLEAARICVHSENPLSIVARRFPFSSAPRLRSLALDITWSSDPFEPHFPQMPWGQLTCLILTRGVPLDEWHEIIRLSPLLQRCYAQIEIHMEEESLDVGSVTKATLNHLEDLTLLFYMWPALDETLAGLHLPALKSLHLGCHDEVDFELTSEHVLPIFQNTQLTAFTLQQGLFEPDLFRIPVIMDAVTTLDIAGDMLYTDLVNLLHHNADANPVVFPRLQHLRLGILDYHYNADPWSFPSELLHNALASRWWPDGGVSGEYASGTTPPGALSRLEDVSIFVDEKHPDTLDEVVQALKPLQAQGLDIDVRSGTRYDWMYPQDKRGQWRIDV</sequence>
<organism evidence="2 3">
    <name type="scientific">Hypsizygus marmoreus</name>
    <name type="common">White beech mushroom</name>
    <name type="synonym">Agaricus marmoreus</name>
    <dbReference type="NCBI Taxonomy" id="39966"/>
    <lineage>
        <taxon>Eukaryota</taxon>
        <taxon>Fungi</taxon>
        <taxon>Dikarya</taxon>
        <taxon>Basidiomycota</taxon>
        <taxon>Agaricomycotina</taxon>
        <taxon>Agaricomycetes</taxon>
        <taxon>Agaricomycetidae</taxon>
        <taxon>Agaricales</taxon>
        <taxon>Tricholomatineae</taxon>
        <taxon>Lyophyllaceae</taxon>
        <taxon>Hypsizygus</taxon>
    </lineage>
</organism>
<accession>A0A369J1K6</accession>
<dbReference type="Gene3D" id="1.20.1280.50">
    <property type="match status" value="1"/>
</dbReference>
<comment type="caution">
    <text evidence="2">The sequence shown here is derived from an EMBL/GenBank/DDBJ whole genome shotgun (WGS) entry which is preliminary data.</text>
</comment>
<dbReference type="Pfam" id="PF12937">
    <property type="entry name" value="F-box-like"/>
    <property type="match status" value="1"/>
</dbReference>
<dbReference type="InParanoid" id="A0A369J1K6"/>
<evidence type="ECO:0000313" key="3">
    <source>
        <dbReference type="Proteomes" id="UP000076154"/>
    </source>
</evidence>
<dbReference type="STRING" id="39966.A0A369J1K6"/>
<dbReference type="InterPro" id="IPR001810">
    <property type="entry name" value="F-box_dom"/>
</dbReference>
<keyword evidence="3" id="KW-1185">Reference proteome</keyword>
<name>A0A369J1K6_HYPMA</name>
<gene>
    <name evidence="2" type="ORF">Hypma_003617</name>
</gene>
<dbReference type="Proteomes" id="UP000076154">
    <property type="component" value="Unassembled WGS sequence"/>
</dbReference>
<reference evidence="2" key="1">
    <citation type="submission" date="2018-04" db="EMBL/GenBank/DDBJ databases">
        <title>Whole genome sequencing of Hypsizygus marmoreus.</title>
        <authorList>
            <person name="Choi I.-G."/>
            <person name="Min B."/>
            <person name="Kim J.-G."/>
            <person name="Kim S."/>
            <person name="Oh Y.-L."/>
            <person name="Kong W.-S."/>
            <person name="Park H."/>
            <person name="Jeong J."/>
            <person name="Song E.-S."/>
        </authorList>
    </citation>
    <scope>NUCLEOTIDE SEQUENCE [LARGE SCALE GENOMIC DNA]</scope>
    <source>
        <strain evidence="2">51987-8</strain>
    </source>
</reference>
<evidence type="ECO:0000313" key="2">
    <source>
        <dbReference type="EMBL" id="RDB15881.1"/>
    </source>
</evidence>
<feature type="domain" description="F-box" evidence="1">
    <location>
        <begin position="21"/>
        <end position="76"/>
    </location>
</feature>
<dbReference type="InterPro" id="IPR036047">
    <property type="entry name" value="F-box-like_dom_sf"/>
</dbReference>
<dbReference type="OrthoDB" id="2269034at2759"/>
<protein>
    <recommendedName>
        <fullName evidence="1">F-box domain-containing protein</fullName>
    </recommendedName>
</protein>
<dbReference type="AlphaFoldDB" id="A0A369J1K6"/>
<evidence type="ECO:0000259" key="1">
    <source>
        <dbReference type="PROSITE" id="PS50181"/>
    </source>
</evidence>